<gene>
    <name evidence="1" type="ORF">SAMN03080599_03307</name>
</gene>
<reference evidence="1 2" key="1">
    <citation type="submission" date="2016-10" db="EMBL/GenBank/DDBJ databases">
        <authorList>
            <person name="de Groot N.N."/>
        </authorList>
    </citation>
    <scope>NUCLEOTIDE SEQUENCE [LARGE SCALE GENOMIC DNA]</scope>
    <source>
        <strain evidence="1 2">DSM 2784</strain>
    </source>
</reference>
<keyword evidence="2" id="KW-1185">Reference proteome</keyword>
<evidence type="ECO:0000313" key="1">
    <source>
        <dbReference type="EMBL" id="SCZ82051.1"/>
    </source>
</evidence>
<sequence length="80" mass="9628">MLISVKDVKPLKNYELLLSFDNCEMRIFDMKPYLNKGIYKELKDVTLFESVKVSFDSIEWKNHIDIDPEFLYFKSKPYLI</sequence>
<dbReference type="Gene3D" id="3.30.2020.10">
    <property type="entry name" value="NE0471-like N-terminal domain"/>
    <property type="match status" value="1"/>
</dbReference>
<dbReference type="STRING" id="1120920.SAMN03080599_03307"/>
<evidence type="ECO:0000313" key="2">
    <source>
        <dbReference type="Proteomes" id="UP000199208"/>
    </source>
</evidence>
<name>A0A1G5S8L5_9FIRM</name>
<evidence type="ECO:0008006" key="3">
    <source>
        <dbReference type="Google" id="ProtNLM"/>
    </source>
</evidence>
<accession>A0A1G5S8L5</accession>
<dbReference type="InterPro" id="IPR018841">
    <property type="entry name" value="DUF2442"/>
</dbReference>
<protein>
    <recommendedName>
        <fullName evidence="3">DUF2442 domain-containing protein</fullName>
    </recommendedName>
</protein>
<dbReference type="RefSeq" id="WP_092593459.1">
    <property type="nucleotide sequence ID" value="NZ_FMWL01000032.1"/>
</dbReference>
<dbReference type="OrthoDB" id="162796at2"/>
<dbReference type="AlphaFoldDB" id="A0A1G5S8L5"/>
<proteinExistence type="predicted"/>
<dbReference type="Proteomes" id="UP000199208">
    <property type="component" value="Unassembled WGS sequence"/>
</dbReference>
<dbReference type="SUPFAM" id="SSF143880">
    <property type="entry name" value="NE0471 N-terminal domain-like"/>
    <property type="match status" value="1"/>
</dbReference>
<organism evidence="1 2">
    <name type="scientific">Acidaminobacter hydrogenoformans DSM 2784</name>
    <dbReference type="NCBI Taxonomy" id="1120920"/>
    <lineage>
        <taxon>Bacteria</taxon>
        <taxon>Bacillati</taxon>
        <taxon>Bacillota</taxon>
        <taxon>Clostridia</taxon>
        <taxon>Peptostreptococcales</taxon>
        <taxon>Acidaminobacteraceae</taxon>
        <taxon>Acidaminobacter</taxon>
    </lineage>
</organism>
<dbReference type="Pfam" id="PF10387">
    <property type="entry name" value="DUF2442"/>
    <property type="match status" value="1"/>
</dbReference>
<dbReference type="InterPro" id="IPR036782">
    <property type="entry name" value="NE0471-like_N"/>
</dbReference>
<dbReference type="EMBL" id="FMWL01000032">
    <property type="protein sequence ID" value="SCZ82051.1"/>
    <property type="molecule type" value="Genomic_DNA"/>
</dbReference>